<keyword evidence="1" id="KW-1133">Transmembrane helix</keyword>
<proteinExistence type="predicted"/>
<keyword evidence="1" id="KW-0812">Transmembrane</keyword>
<gene>
    <name evidence="2" type="ORF">FRACYDRAFT_251033</name>
</gene>
<evidence type="ECO:0000313" key="3">
    <source>
        <dbReference type="Proteomes" id="UP000095751"/>
    </source>
</evidence>
<protein>
    <recommendedName>
        <fullName evidence="4">HIG1 domain-containing protein</fullName>
    </recommendedName>
</protein>
<dbReference type="Proteomes" id="UP000095751">
    <property type="component" value="Unassembled WGS sequence"/>
</dbReference>
<evidence type="ECO:0008006" key="4">
    <source>
        <dbReference type="Google" id="ProtNLM"/>
    </source>
</evidence>
<dbReference type="InParanoid" id="A0A1E7ENV0"/>
<keyword evidence="1" id="KW-0472">Membrane</keyword>
<name>A0A1E7ENV0_9STRA</name>
<feature type="transmembrane region" description="Helical" evidence="1">
    <location>
        <begin position="22"/>
        <end position="40"/>
    </location>
</feature>
<evidence type="ECO:0000256" key="1">
    <source>
        <dbReference type="SAM" id="Phobius"/>
    </source>
</evidence>
<keyword evidence="3" id="KW-1185">Reference proteome</keyword>
<dbReference type="KEGG" id="fcy:FRACYDRAFT_251033"/>
<evidence type="ECO:0000313" key="2">
    <source>
        <dbReference type="EMBL" id="OEU07611.1"/>
    </source>
</evidence>
<dbReference type="OrthoDB" id="36576at2759"/>
<feature type="transmembrane region" description="Helical" evidence="1">
    <location>
        <begin position="142"/>
        <end position="160"/>
    </location>
</feature>
<organism evidence="2 3">
    <name type="scientific">Fragilariopsis cylindrus CCMP1102</name>
    <dbReference type="NCBI Taxonomy" id="635003"/>
    <lineage>
        <taxon>Eukaryota</taxon>
        <taxon>Sar</taxon>
        <taxon>Stramenopiles</taxon>
        <taxon>Ochrophyta</taxon>
        <taxon>Bacillariophyta</taxon>
        <taxon>Bacillariophyceae</taxon>
        <taxon>Bacillariophycidae</taxon>
        <taxon>Bacillariales</taxon>
        <taxon>Bacillariaceae</taxon>
        <taxon>Fragilariopsis</taxon>
    </lineage>
</organism>
<feature type="transmembrane region" description="Helical" evidence="1">
    <location>
        <begin position="180"/>
        <end position="198"/>
    </location>
</feature>
<sequence length="246" mass="27572">MASLTPEDKREEVTAAAFNDGMINGAMAFVPSLAGLWLALKNPKFRQMTNGQSRTAIAIMPPLFIFAVTSEQKLTHRMHEVAEVNEHNIQTIAWAEKKKTASKDDIHLHDLYRQSIVESGVRLVDTPTLSAYQKSANFVQGNPFKCIGAIGAPAVGYIFYGQGGKKGGPVESFTMRLLHTRVFGQFAVLCTLLGVMGMKEVMDRYGKYVTEDEINERIQEMEETRSRLMTKAEYQAHLQRQLSRAR</sequence>
<accession>A0A1E7ENV0</accession>
<reference evidence="2 3" key="1">
    <citation type="submission" date="2016-09" db="EMBL/GenBank/DDBJ databases">
        <title>Extensive genetic diversity and differential bi-allelic expression allows diatom success in the polar Southern Ocean.</title>
        <authorList>
            <consortium name="DOE Joint Genome Institute"/>
            <person name="Mock T."/>
            <person name="Otillar R.P."/>
            <person name="Strauss J."/>
            <person name="Dupont C."/>
            <person name="Frickenhaus S."/>
            <person name="Maumus F."/>
            <person name="Mcmullan M."/>
            <person name="Sanges R."/>
            <person name="Schmutz J."/>
            <person name="Toseland A."/>
            <person name="Valas R."/>
            <person name="Veluchamy A."/>
            <person name="Ward B.J."/>
            <person name="Allen A."/>
            <person name="Barry K."/>
            <person name="Falciatore A."/>
            <person name="Ferrante M."/>
            <person name="Fortunato A.E."/>
            <person name="Gloeckner G."/>
            <person name="Gruber A."/>
            <person name="Hipkin R."/>
            <person name="Janech M."/>
            <person name="Kroth P."/>
            <person name="Leese F."/>
            <person name="Lindquist E."/>
            <person name="Lyon B.R."/>
            <person name="Martin J."/>
            <person name="Mayer C."/>
            <person name="Parker M."/>
            <person name="Quesneville H."/>
            <person name="Raymond J."/>
            <person name="Uhlig C."/>
            <person name="Valentin K.U."/>
            <person name="Worden A.Z."/>
            <person name="Armbrust E.V."/>
            <person name="Bowler C."/>
            <person name="Green B."/>
            <person name="Moulton V."/>
            <person name="Van Oosterhout C."/>
            <person name="Grigoriev I."/>
        </authorList>
    </citation>
    <scope>NUCLEOTIDE SEQUENCE [LARGE SCALE GENOMIC DNA]</scope>
    <source>
        <strain evidence="2 3">CCMP1102</strain>
    </source>
</reference>
<dbReference type="EMBL" id="KV784385">
    <property type="protein sequence ID" value="OEU07611.1"/>
    <property type="molecule type" value="Genomic_DNA"/>
</dbReference>
<dbReference type="AlphaFoldDB" id="A0A1E7ENV0"/>